<protein>
    <submittedName>
        <fullName evidence="1">Uncharacterized protein</fullName>
    </submittedName>
</protein>
<dbReference type="EMBL" id="GISG01002346">
    <property type="protein sequence ID" value="MBA4614444.1"/>
    <property type="molecule type" value="Transcribed_RNA"/>
</dbReference>
<reference evidence="1" key="1">
    <citation type="journal article" date="2013" name="J. Plant Res.">
        <title>Effect of fungi and light on seed germination of three Opuntia species from semiarid lands of central Mexico.</title>
        <authorList>
            <person name="Delgado-Sanchez P."/>
            <person name="Jimenez-Bremont J.F."/>
            <person name="Guerrero-Gonzalez Mde L."/>
            <person name="Flores J."/>
        </authorList>
    </citation>
    <scope>NUCLEOTIDE SEQUENCE</scope>
    <source>
        <tissue evidence="1">Cladode</tissue>
    </source>
</reference>
<sequence length="130" mass="13989">MATFSKLVSLSCSSTQENFSRTSHSSVLLGSWKNHFFFSTETMCARKISPCNSIAFVPCPVGGIASSSITGKPLCVVFFRTSTIRDTFSTPRRLTNGGFTSASSPTVIFLIQGSGFASRKGRPLRSSMIS</sequence>
<evidence type="ECO:0000313" key="1">
    <source>
        <dbReference type="EMBL" id="MBA4614444.1"/>
    </source>
</evidence>
<accession>A0A7C9CF15</accession>
<proteinExistence type="predicted"/>
<dbReference type="AlphaFoldDB" id="A0A7C9CF15"/>
<name>A0A7C9CF15_OPUST</name>
<reference evidence="1" key="2">
    <citation type="submission" date="2020-07" db="EMBL/GenBank/DDBJ databases">
        <authorList>
            <person name="Vera ALvarez R."/>
            <person name="Arias-Moreno D.M."/>
            <person name="Jimenez-Jacinto V."/>
            <person name="Jimenez-Bremont J.F."/>
            <person name="Swaminathan K."/>
            <person name="Moose S.P."/>
            <person name="Guerrero-Gonzalez M.L."/>
            <person name="Marino-Ramirez L."/>
            <person name="Landsman D."/>
            <person name="Rodriguez-Kessler M."/>
            <person name="Delgado-Sanchez P."/>
        </authorList>
    </citation>
    <scope>NUCLEOTIDE SEQUENCE</scope>
    <source>
        <tissue evidence="1">Cladode</tissue>
    </source>
</reference>
<organism evidence="1">
    <name type="scientific">Opuntia streptacantha</name>
    <name type="common">Prickly pear cactus</name>
    <name type="synonym">Opuntia cardona</name>
    <dbReference type="NCBI Taxonomy" id="393608"/>
    <lineage>
        <taxon>Eukaryota</taxon>
        <taxon>Viridiplantae</taxon>
        <taxon>Streptophyta</taxon>
        <taxon>Embryophyta</taxon>
        <taxon>Tracheophyta</taxon>
        <taxon>Spermatophyta</taxon>
        <taxon>Magnoliopsida</taxon>
        <taxon>eudicotyledons</taxon>
        <taxon>Gunneridae</taxon>
        <taxon>Pentapetalae</taxon>
        <taxon>Caryophyllales</taxon>
        <taxon>Cactineae</taxon>
        <taxon>Cactaceae</taxon>
        <taxon>Opuntioideae</taxon>
        <taxon>Opuntia</taxon>
    </lineage>
</organism>